<protein>
    <submittedName>
        <fullName evidence="2">Uncharacterized protein</fullName>
    </submittedName>
</protein>
<dbReference type="AlphaFoldDB" id="A0A6J4HCT5"/>
<evidence type="ECO:0000256" key="1">
    <source>
        <dbReference type="SAM" id="MobiDB-lite"/>
    </source>
</evidence>
<evidence type="ECO:0000313" key="2">
    <source>
        <dbReference type="EMBL" id="CAA9219796.1"/>
    </source>
</evidence>
<name>A0A6J4HCT5_9BACT</name>
<feature type="region of interest" description="Disordered" evidence="1">
    <location>
        <begin position="272"/>
        <end position="315"/>
    </location>
</feature>
<sequence length="315" mass="34840">MRGEVVEGDGEEPARESPIWCPRCWSLDLVRAGLTELGSQKLRCKACGRTCVTDLAPLPWRPPLRDACRWCGSHDLRRTGKDRGGRQEYRCNTCRRYSKEGALPPETVAITCRRCGGARRQPPAVVRRCPWCGGYDREGFAPDKPVRYPYPVSLALCVRTHLALKAYMGATGLRQSEAIRRIFRAAWEGLVAEGVADPDAPAPPRAWLKDLRGAVNRWRCLDTGTNREPTYYIERTTAVSLDEAAWRGLVATAEVRLQTHQEAARWLIRSAEPAPESSCSRPHPSAPSPNAPRFAVGEGEKEAETEGCGYGAPSA</sequence>
<accession>A0A6J4HCT5</accession>
<proteinExistence type="predicted"/>
<dbReference type="EMBL" id="CADCTO010000056">
    <property type="protein sequence ID" value="CAA9219796.1"/>
    <property type="molecule type" value="Genomic_DNA"/>
</dbReference>
<organism evidence="2">
    <name type="scientific">uncultured Armatimonadetes bacterium</name>
    <dbReference type="NCBI Taxonomy" id="157466"/>
    <lineage>
        <taxon>Bacteria</taxon>
        <taxon>Bacillati</taxon>
        <taxon>Armatimonadota</taxon>
        <taxon>environmental samples</taxon>
    </lineage>
</organism>
<reference evidence="2" key="1">
    <citation type="submission" date="2020-02" db="EMBL/GenBank/DDBJ databases">
        <authorList>
            <person name="Meier V. D."/>
        </authorList>
    </citation>
    <scope>NUCLEOTIDE SEQUENCE</scope>
    <source>
        <strain evidence="2">AVDCRST_MAG63</strain>
    </source>
</reference>
<gene>
    <name evidence="2" type="ORF">AVDCRST_MAG63-424</name>
</gene>